<keyword evidence="3" id="KW-1185">Reference proteome</keyword>
<evidence type="ECO:0000313" key="3">
    <source>
        <dbReference type="Proteomes" id="UP000681594"/>
    </source>
</evidence>
<dbReference type="EMBL" id="JAGIZB010000007">
    <property type="protein sequence ID" value="MBP0445062.1"/>
    <property type="molecule type" value="Genomic_DNA"/>
</dbReference>
<feature type="domain" description="Polysaccharide pyruvyl transferase" evidence="1">
    <location>
        <begin position="18"/>
        <end position="306"/>
    </location>
</feature>
<reference evidence="2 3" key="1">
    <citation type="submission" date="2021-03" db="EMBL/GenBank/DDBJ databases">
        <authorList>
            <person name="So Y."/>
        </authorList>
    </citation>
    <scope>NUCLEOTIDE SEQUENCE [LARGE SCALE GENOMIC DNA]</scope>
    <source>
        <strain evidence="2 3">SSH11</strain>
    </source>
</reference>
<sequence>MGSQVRRVAMAGMFDIANYGDQLFPLIARHRLAPHGIEVVPAAPGDRPRVLADAIRPRSLEWLLADPEPVDGILIGGGNIIYNLRTDYLGLGGAAGWLGDGLHTATWLAATMAALLRDVPLAWNAPGVPYPFSTPTAAAVLQPALRATDYVSVRDNASAALLAGAEVAVVPDTVAELASLWPLAALHSARQALSARGRLPAGPYLALHLRAARKKHDRLPALARELDAFLSAQGLGAVLVAIGDDLGDGETLRALAASMATRPAVLDDAATLQEIAAAIAHSVLYVGGSLHGYVTAAAYGIPGVIVTGAPQRKFGGFLEWLDRPADIARDWDAGLARARHHLAGPGSAPVPARVHQALDEHWDRIRKVLENPASRRPMREGLLRHLAGRAMARPGGQDWAMRPWTCFAARRPRLAGGSAA</sequence>
<gene>
    <name evidence="2" type="ORF">J8J14_09740</name>
</gene>
<protein>
    <submittedName>
        <fullName evidence="2">Polysaccharide pyruvyl transferase family protein</fullName>
    </submittedName>
</protein>
<dbReference type="Gene3D" id="3.40.50.2000">
    <property type="entry name" value="Glycogen Phosphorylase B"/>
    <property type="match status" value="1"/>
</dbReference>
<organism evidence="2 3">
    <name type="scientific">Pararoseomonas baculiformis</name>
    <dbReference type="NCBI Taxonomy" id="2820812"/>
    <lineage>
        <taxon>Bacteria</taxon>
        <taxon>Pseudomonadati</taxon>
        <taxon>Pseudomonadota</taxon>
        <taxon>Alphaproteobacteria</taxon>
        <taxon>Acetobacterales</taxon>
        <taxon>Acetobacteraceae</taxon>
        <taxon>Pararoseomonas</taxon>
    </lineage>
</organism>
<name>A0ABS4ADI3_9PROT</name>
<evidence type="ECO:0000259" key="1">
    <source>
        <dbReference type="Pfam" id="PF04230"/>
    </source>
</evidence>
<comment type="caution">
    <text evidence="2">The sequence shown here is derived from an EMBL/GenBank/DDBJ whole genome shotgun (WGS) entry which is preliminary data.</text>
</comment>
<proteinExistence type="predicted"/>
<accession>A0ABS4ADI3</accession>
<dbReference type="Proteomes" id="UP000681594">
    <property type="component" value="Unassembled WGS sequence"/>
</dbReference>
<evidence type="ECO:0000313" key="2">
    <source>
        <dbReference type="EMBL" id="MBP0445062.1"/>
    </source>
</evidence>
<dbReference type="InterPro" id="IPR007345">
    <property type="entry name" value="Polysacch_pyruvyl_Trfase"/>
</dbReference>
<dbReference type="GO" id="GO:0016740">
    <property type="term" value="F:transferase activity"/>
    <property type="evidence" value="ECO:0007669"/>
    <property type="project" value="UniProtKB-KW"/>
</dbReference>
<dbReference type="Pfam" id="PF04230">
    <property type="entry name" value="PS_pyruv_trans"/>
    <property type="match status" value="1"/>
</dbReference>
<dbReference type="PANTHER" id="PTHR36836:SF1">
    <property type="entry name" value="COLANIC ACID BIOSYNTHESIS PROTEIN WCAK"/>
    <property type="match status" value="1"/>
</dbReference>
<dbReference type="RefSeq" id="WP_209379302.1">
    <property type="nucleotide sequence ID" value="NZ_JAGIZB010000007.1"/>
</dbReference>
<dbReference type="PANTHER" id="PTHR36836">
    <property type="entry name" value="COLANIC ACID BIOSYNTHESIS PROTEIN WCAK"/>
    <property type="match status" value="1"/>
</dbReference>
<keyword evidence="2" id="KW-0808">Transferase</keyword>